<name>A0A8J3NTQ8_9ACTN</name>
<accession>A0A8J3NTQ8</accession>
<proteinExistence type="predicted"/>
<dbReference type="EMBL" id="BONG01000023">
    <property type="protein sequence ID" value="GIF90425.1"/>
    <property type="molecule type" value="Genomic_DNA"/>
</dbReference>
<gene>
    <name evidence="1" type="ORF">Cch02nite_38690</name>
</gene>
<keyword evidence="2" id="KW-1185">Reference proteome</keyword>
<dbReference type="AlphaFoldDB" id="A0A8J3NTQ8"/>
<organism evidence="1 2">
    <name type="scientific">Catellatospora chokoriensis</name>
    <dbReference type="NCBI Taxonomy" id="310353"/>
    <lineage>
        <taxon>Bacteria</taxon>
        <taxon>Bacillati</taxon>
        <taxon>Actinomycetota</taxon>
        <taxon>Actinomycetes</taxon>
        <taxon>Micromonosporales</taxon>
        <taxon>Micromonosporaceae</taxon>
        <taxon>Catellatospora</taxon>
    </lineage>
</organism>
<evidence type="ECO:0000313" key="1">
    <source>
        <dbReference type="EMBL" id="GIF90425.1"/>
    </source>
</evidence>
<protein>
    <submittedName>
        <fullName evidence="1">Uncharacterized protein</fullName>
    </submittedName>
</protein>
<comment type="caution">
    <text evidence="1">The sequence shown here is derived from an EMBL/GenBank/DDBJ whole genome shotgun (WGS) entry which is preliminary data.</text>
</comment>
<evidence type="ECO:0000313" key="2">
    <source>
        <dbReference type="Proteomes" id="UP000619293"/>
    </source>
</evidence>
<dbReference type="RefSeq" id="WP_191842609.1">
    <property type="nucleotide sequence ID" value="NZ_BAAALB010000024.1"/>
</dbReference>
<reference evidence="1 2" key="1">
    <citation type="submission" date="2021-01" db="EMBL/GenBank/DDBJ databases">
        <title>Whole genome shotgun sequence of Catellatospora chokoriensis NBRC 107358.</title>
        <authorList>
            <person name="Komaki H."/>
            <person name="Tamura T."/>
        </authorList>
    </citation>
    <scope>NUCLEOTIDE SEQUENCE [LARGE SCALE GENOMIC DNA]</scope>
    <source>
        <strain evidence="1 2">NBRC 107358</strain>
    </source>
</reference>
<sequence>MSFFSRRKAKLPNFAGVLLEDLLVDPTWGEPLAGAGIFPASCDLVRRVDNAMVASPHHSFRGGMPFLSGGPAVVLVQAQRLAIALPDEREVLVLTQPANRGRLMLTRFGAVQIVFGADGSVDGWTFPDMKVGTPDGRDFGNALQQYVVSG</sequence>
<dbReference type="Proteomes" id="UP000619293">
    <property type="component" value="Unassembled WGS sequence"/>
</dbReference>